<organism evidence="1 2">
    <name type="scientific">Dokdonella koreensis DS-123</name>
    <dbReference type="NCBI Taxonomy" id="1300342"/>
    <lineage>
        <taxon>Bacteria</taxon>
        <taxon>Pseudomonadati</taxon>
        <taxon>Pseudomonadota</taxon>
        <taxon>Gammaproteobacteria</taxon>
        <taxon>Lysobacterales</taxon>
        <taxon>Rhodanobacteraceae</taxon>
        <taxon>Dokdonella</taxon>
    </lineage>
</organism>
<evidence type="ECO:0000313" key="2">
    <source>
        <dbReference type="Proteomes" id="UP000076830"/>
    </source>
</evidence>
<dbReference type="Proteomes" id="UP000076830">
    <property type="component" value="Chromosome"/>
</dbReference>
<evidence type="ECO:0000313" key="1">
    <source>
        <dbReference type="EMBL" id="ANB16398.1"/>
    </source>
</evidence>
<dbReference type="STRING" id="1300342.I596_361"/>
<accession>A0A167GCA2</accession>
<keyword evidence="2" id="KW-1185">Reference proteome</keyword>
<name>A0A167GCA2_9GAMM</name>
<reference evidence="1 2" key="1">
    <citation type="submission" date="2016-04" db="EMBL/GenBank/DDBJ databases">
        <title>Complete genome sequence of Dokdonella koreensis DS-123T.</title>
        <authorList>
            <person name="Kim J.F."/>
            <person name="Lee H."/>
            <person name="Kwak M.-J."/>
        </authorList>
    </citation>
    <scope>NUCLEOTIDE SEQUENCE [LARGE SCALE GENOMIC DNA]</scope>
    <source>
        <strain evidence="1 2">DS-123</strain>
    </source>
</reference>
<gene>
    <name evidence="1" type="ORF">I596_361</name>
</gene>
<proteinExistence type="predicted"/>
<dbReference type="AlphaFoldDB" id="A0A167GCA2"/>
<dbReference type="EMBL" id="CP015249">
    <property type="protein sequence ID" value="ANB16398.1"/>
    <property type="molecule type" value="Genomic_DNA"/>
</dbReference>
<dbReference type="KEGG" id="dko:I596_361"/>
<sequence length="55" mass="5520">MRPPAGPASRRGGAIGEAMADVVLSAVLARALDVASAVPAGCPLDRPDVPMIPVR</sequence>
<protein>
    <submittedName>
        <fullName evidence="1">Uncharacterized protein</fullName>
    </submittedName>
</protein>